<keyword evidence="1" id="KW-1133">Transmembrane helix</keyword>
<keyword evidence="3" id="KW-1185">Reference proteome</keyword>
<keyword evidence="1" id="KW-0472">Membrane</keyword>
<gene>
    <name evidence="2" type="ORF">BCR33DRAFT_721914</name>
</gene>
<evidence type="ECO:0000313" key="2">
    <source>
        <dbReference type="EMBL" id="ORY36697.1"/>
    </source>
</evidence>
<feature type="transmembrane region" description="Helical" evidence="1">
    <location>
        <begin position="17"/>
        <end position="37"/>
    </location>
</feature>
<comment type="caution">
    <text evidence="2">The sequence shown here is derived from an EMBL/GenBank/DDBJ whole genome shotgun (WGS) entry which is preliminary data.</text>
</comment>
<feature type="transmembrane region" description="Helical" evidence="1">
    <location>
        <begin position="49"/>
        <end position="71"/>
    </location>
</feature>
<dbReference type="AlphaFoldDB" id="A0A1Y2BQ07"/>
<name>A0A1Y2BQ07_9FUNG</name>
<dbReference type="Proteomes" id="UP000193642">
    <property type="component" value="Unassembled WGS sequence"/>
</dbReference>
<feature type="transmembrane region" description="Helical" evidence="1">
    <location>
        <begin position="275"/>
        <end position="293"/>
    </location>
</feature>
<feature type="transmembrane region" description="Helical" evidence="1">
    <location>
        <begin position="220"/>
        <end position="239"/>
    </location>
</feature>
<evidence type="ECO:0000313" key="3">
    <source>
        <dbReference type="Proteomes" id="UP000193642"/>
    </source>
</evidence>
<accession>A0A1Y2BQ07</accession>
<feature type="transmembrane region" description="Helical" evidence="1">
    <location>
        <begin position="305"/>
        <end position="332"/>
    </location>
</feature>
<dbReference type="EMBL" id="MCGO01000054">
    <property type="protein sequence ID" value="ORY36697.1"/>
    <property type="molecule type" value="Genomic_DNA"/>
</dbReference>
<reference evidence="2 3" key="1">
    <citation type="submission" date="2016-07" db="EMBL/GenBank/DDBJ databases">
        <title>Pervasive Adenine N6-methylation of Active Genes in Fungi.</title>
        <authorList>
            <consortium name="DOE Joint Genome Institute"/>
            <person name="Mondo S.J."/>
            <person name="Dannebaum R.O."/>
            <person name="Kuo R.C."/>
            <person name="Labutti K."/>
            <person name="Haridas S."/>
            <person name="Kuo A."/>
            <person name="Salamov A."/>
            <person name="Ahrendt S.R."/>
            <person name="Lipzen A."/>
            <person name="Sullivan W."/>
            <person name="Andreopoulos W.B."/>
            <person name="Clum A."/>
            <person name="Lindquist E."/>
            <person name="Daum C."/>
            <person name="Ramamoorthy G.K."/>
            <person name="Gryganskyi A."/>
            <person name="Culley D."/>
            <person name="Magnuson J.K."/>
            <person name="James T.Y."/>
            <person name="O'Malley M.A."/>
            <person name="Stajich J.E."/>
            <person name="Spatafora J.W."/>
            <person name="Visel A."/>
            <person name="Grigoriev I.V."/>
        </authorList>
    </citation>
    <scope>NUCLEOTIDE SEQUENCE [LARGE SCALE GENOMIC DNA]</scope>
    <source>
        <strain evidence="2 3">JEL800</strain>
    </source>
</reference>
<feature type="transmembrane region" description="Helical" evidence="1">
    <location>
        <begin position="140"/>
        <end position="162"/>
    </location>
</feature>
<proteinExistence type="predicted"/>
<keyword evidence="1" id="KW-0812">Transmembrane</keyword>
<dbReference type="OrthoDB" id="2126185at2759"/>
<protein>
    <submittedName>
        <fullName evidence="2">Uncharacterized protein</fullName>
    </submittedName>
</protein>
<sequence length="335" mass="37450">MSNLISDPEFQQLSLPFLFYFSILIPSAVVCFSSSLTRIAHAKSKLLPLFLLVAAVLSFSITWFYIFKWFIRDATEYMTEHAEEGIKGWMRNCDLFTGAYKLVTEDAENWWWSVKLLNFVPSMVVFMFMAEFELGLPAAVFLALGMLGAISLCWPLFLIQYIKEASLLLWVCMVLSVLSNVVQPFLVAGSKGFDFNLKAIHVLLLAPLLLKSIVSRNAGSINHLYAFLAGSSFVSFTTLTLQQLQLHAFDFQATAATLVNAFFSNECQSSITTDYISSTVTSMVFMLYQIIFFKKGKGAEMKLGLKLGLIVLVFSTPILSNGVVFPLVMIALNTE</sequence>
<evidence type="ECO:0000256" key="1">
    <source>
        <dbReference type="SAM" id="Phobius"/>
    </source>
</evidence>
<feature type="transmembrane region" description="Helical" evidence="1">
    <location>
        <begin position="168"/>
        <end position="188"/>
    </location>
</feature>
<feature type="transmembrane region" description="Helical" evidence="1">
    <location>
        <begin position="195"/>
        <end position="214"/>
    </location>
</feature>
<organism evidence="2 3">
    <name type="scientific">Rhizoclosmatium globosum</name>
    <dbReference type="NCBI Taxonomy" id="329046"/>
    <lineage>
        <taxon>Eukaryota</taxon>
        <taxon>Fungi</taxon>
        <taxon>Fungi incertae sedis</taxon>
        <taxon>Chytridiomycota</taxon>
        <taxon>Chytridiomycota incertae sedis</taxon>
        <taxon>Chytridiomycetes</taxon>
        <taxon>Chytridiales</taxon>
        <taxon>Chytriomycetaceae</taxon>
        <taxon>Rhizoclosmatium</taxon>
    </lineage>
</organism>